<evidence type="ECO:0000313" key="2">
    <source>
        <dbReference type="Proteomes" id="UP001456524"/>
    </source>
</evidence>
<dbReference type="PANTHER" id="PTHR42037">
    <property type="match status" value="1"/>
</dbReference>
<protein>
    <submittedName>
        <fullName evidence="1">Uncharacterized protein</fullName>
    </submittedName>
</protein>
<organism evidence="1 2">
    <name type="scientific">Phyllosticta citrichinensis</name>
    <dbReference type="NCBI Taxonomy" id="1130410"/>
    <lineage>
        <taxon>Eukaryota</taxon>
        <taxon>Fungi</taxon>
        <taxon>Dikarya</taxon>
        <taxon>Ascomycota</taxon>
        <taxon>Pezizomycotina</taxon>
        <taxon>Dothideomycetes</taxon>
        <taxon>Dothideomycetes incertae sedis</taxon>
        <taxon>Botryosphaeriales</taxon>
        <taxon>Phyllostictaceae</taxon>
        <taxon>Phyllosticta</taxon>
    </lineage>
</organism>
<dbReference type="Proteomes" id="UP001456524">
    <property type="component" value="Unassembled WGS sequence"/>
</dbReference>
<proteinExistence type="predicted"/>
<accession>A0ABR1XWS2</accession>
<dbReference type="Pfam" id="PF14441">
    <property type="entry name" value="OTT_1508_deam"/>
    <property type="match status" value="1"/>
</dbReference>
<dbReference type="EMBL" id="JBBWUH010000004">
    <property type="protein sequence ID" value="KAK8169722.1"/>
    <property type="molecule type" value="Genomic_DNA"/>
</dbReference>
<name>A0ABR1XWS2_9PEZI</name>
<sequence length="686" mass="77342">MTQRCGPIAENAALLSLVPPLGTLEPKVSYPIPSERRDSAHPSKYVLSLKEETRCAQAFAILLADSIDPDRVGAVCIEEEPVGEGLTVRIASNSGSQSKRVDRLQRFADKLKHVSMTEDISTQNYKMTREMIAALQNRLLSRLRSKHAEGCKRSRKKPILRKLDDARRHLDKTGRQSRKYKVFCKFTRSLVDKFNGLEHLSHEHAHSAKGGKSIHQILLTIDEMLRSVDILAILKPIPRTVDSWSGDSRERLVERLEKLVQHLAASRDLVRMAHKHAVVRSIKVEQLPSSFFPTSPRCAEPVSVDKGFLQYCMADQDKTRREKSLRMLELRWEKPAMEIKEKAEDRAREPKKVHAEIQLLLYYEQRPEIENPPRVVCSSKYACYLCDLFIKTHKGLHTPGSHGRCYSNWRLPMPEELDLPESSKLRYLQCLVDFNQALELQIQRLLQQSPAKKMGNPAESIIYNPGSITLSALSMNENVKVSGPGDHANPPIETDWDLQVLRTTESLKAPVPSEVAISPGLATSDPLAQSQNQNALPNTGMAPFQTLTDSTDSVDRRSNVTVMEMCTAHKSPERLYQLCYEKPVTVVFSPGSSARFHTPRIHVELSYDDAVSLASSDSRSESPADTHESEIVVRIEWVHVTSCSAPETNFDLCVQWSRMHAHRGTLSGETRFALSKADEMLIIRAK</sequence>
<dbReference type="InterPro" id="IPR027796">
    <property type="entry name" value="OTT_1508_deam-like"/>
</dbReference>
<reference evidence="1 2" key="1">
    <citation type="journal article" date="2022" name="G3 (Bethesda)">
        <title>Enemy or ally: a genomic approach to elucidate the lifestyle of Phyllosticta citrichinaensis.</title>
        <authorList>
            <person name="Buijs V.A."/>
            <person name="Groenewald J.Z."/>
            <person name="Haridas S."/>
            <person name="LaButti K.M."/>
            <person name="Lipzen A."/>
            <person name="Martin F.M."/>
            <person name="Barry K."/>
            <person name="Grigoriev I.V."/>
            <person name="Crous P.W."/>
            <person name="Seidl M.F."/>
        </authorList>
    </citation>
    <scope>NUCLEOTIDE SEQUENCE [LARGE SCALE GENOMIC DNA]</scope>
    <source>
        <strain evidence="1 2">CBS 129764</strain>
    </source>
</reference>
<dbReference type="PANTHER" id="PTHR42037:SF1">
    <property type="match status" value="1"/>
</dbReference>
<comment type="caution">
    <text evidence="1">The sequence shown here is derived from an EMBL/GenBank/DDBJ whole genome shotgun (WGS) entry which is preliminary data.</text>
</comment>
<gene>
    <name evidence="1" type="ORF">IWX90DRAFT_188435</name>
</gene>
<keyword evidence="2" id="KW-1185">Reference proteome</keyword>
<evidence type="ECO:0000313" key="1">
    <source>
        <dbReference type="EMBL" id="KAK8169722.1"/>
    </source>
</evidence>